<dbReference type="GO" id="GO:0005829">
    <property type="term" value="C:cytosol"/>
    <property type="evidence" value="ECO:0007669"/>
    <property type="project" value="TreeGrafter"/>
</dbReference>
<dbReference type="GO" id="GO:0006508">
    <property type="term" value="P:proteolysis"/>
    <property type="evidence" value="ECO:0007669"/>
    <property type="project" value="InterPro"/>
</dbReference>
<dbReference type="RefSeq" id="WP_407048271.1">
    <property type="nucleotide sequence ID" value="NZ_CP158568.1"/>
</dbReference>
<gene>
    <name evidence="5" type="ORF">ABS361_13780</name>
</gene>
<dbReference type="InterPro" id="IPR036059">
    <property type="entry name" value="TldD/PmbA_sf"/>
</dbReference>
<dbReference type="Gene3D" id="3.30.2290.10">
    <property type="entry name" value="PmbA/TldD superfamily"/>
    <property type="match status" value="1"/>
</dbReference>
<feature type="domain" description="Metalloprotease TldD/E N-terminal" evidence="2">
    <location>
        <begin position="29"/>
        <end position="91"/>
    </location>
</feature>
<feature type="domain" description="Metalloprotease TldD/E C-terminal" evidence="3">
    <location>
        <begin position="232"/>
        <end position="446"/>
    </location>
</feature>
<dbReference type="PANTHER" id="PTHR43421">
    <property type="entry name" value="METALLOPROTEASE PMBA"/>
    <property type="match status" value="1"/>
</dbReference>
<dbReference type="InterPro" id="IPR045569">
    <property type="entry name" value="Metalloprtase-TldD/E_C"/>
</dbReference>
<dbReference type="KEGG" id="mflg:ABS361_13780"/>
<evidence type="ECO:0000259" key="2">
    <source>
        <dbReference type="Pfam" id="PF01523"/>
    </source>
</evidence>
<sequence length="447" mass="46915">MSDVLDQSALEANAQRLVEAAKRAGADAADAVAVRGIALSVTVRLGKVEESERSEGDDFGLRVFVGRRHATVSANAFSDPDALAQRAVAMARVSPEDRYAGLADERLLATAFPDLDLLDPSTPDAATLTARALAAEDAARAVPGVTNSGGASASWSLGGLVLVTSHGFRGAYLGSRHSLSTTAVAGEGTGMQRDWEASSKIYGADLLDPETIGRNAGHRAVARLAPRQMPTTTVPVVWEPRAATSLVGHLLSAVNGSSIARKTSFLRHDLGKPVFAPGVSIVDDPFRPRGLGSRPFDGEGIVGDPIELVSDGVLTSWLLDSATARELDLTTNGRASRGTGSPHPGSTNVTLRAGRVSRDDMIRSIRSGLYVTDMIGSGVNGVTGDYSRGASGFWIENGELTHAVSEITVAGNLKDMYRRLVPADDLEYRFGINAPTVMIEGMTLAGR</sequence>
<protein>
    <submittedName>
        <fullName evidence="5">Metallopeptidase TldD-related protein</fullName>
    </submittedName>
</protein>
<proteinExistence type="inferred from homology"/>
<dbReference type="InterPro" id="IPR045570">
    <property type="entry name" value="Metalloprtase-TldD/E_cen_dom"/>
</dbReference>
<feature type="domain" description="Metalloprotease TldD/E central" evidence="4">
    <location>
        <begin position="119"/>
        <end position="224"/>
    </location>
</feature>
<evidence type="ECO:0000259" key="4">
    <source>
        <dbReference type="Pfam" id="PF19290"/>
    </source>
</evidence>
<dbReference type="GO" id="GO:0008237">
    <property type="term" value="F:metallopeptidase activity"/>
    <property type="evidence" value="ECO:0007669"/>
    <property type="project" value="InterPro"/>
</dbReference>
<accession>A0AAU7X545</accession>
<organism evidence="5">
    <name type="scientific">Methyloraptor flagellatus</name>
    <dbReference type="NCBI Taxonomy" id="3162530"/>
    <lineage>
        <taxon>Bacteria</taxon>
        <taxon>Pseudomonadati</taxon>
        <taxon>Pseudomonadota</taxon>
        <taxon>Alphaproteobacteria</taxon>
        <taxon>Hyphomicrobiales</taxon>
        <taxon>Ancalomicrobiaceae</taxon>
        <taxon>Methyloraptor</taxon>
    </lineage>
</organism>
<dbReference type="Pfam" id="PF01523">
    <property type="entry name" value="PmbA_TldD_1st"/>
    <property type="match status" value="1"/>
</dbReference>
<evidence type="ECO:0000259" key="3">
    <source>
        <dbReference type="Pfam" id="PF19289"/>
    </source>
</evidence>
<dbReference type="SUPFAM" id="SSF111283">
    <property type="entry name" value="Putative modulator of DNA gyrase, PmbA/TldD"/>
    <property type="match status" value="1"/>
</dbReference>
<dbReference type="Pfam" id="PF19289">
    <property type="entry name" value="PmbA_TldD_3rd"/>
    <property type="match status" value="1"/>
</dbReference>
<dbReference type="EMBL" id="CP158568">
    <property type="protein sequence ID" value="XBY43169.1"/>
    <property type="molecule type" value="Genomic_DNA"/>
</dbReference>
<reference evidence="5" key="1">
    <citation type="submission" date="2024-06" db="EMBL/GenBank/DDBJ databases">
        <title>Methylostella associata gen. nov., sp. nov., a novel Ancalomicrobiaceae-affiliated facultatively methylotrophic bacteria that feed on methanotrophs of the genus Methylococcus.</title>
        <authorList>
            <person name="Saltykova V."/>
            <person name="Danilova O.V."/>
            <person name="Oshkin I.Y."/>
            <person name="Belova S.E."/>
            <person name="Pimenov N.V."/>
            <person name="Dedysh S.N."/>
        </authorList>
    </citation>
    <scope>NUCLEOTIDE SEQUENCE</scope>
    <source>
        <strain evidence="5">S20</strain>
    </source>
</reference>
<dbReference type="InterPro" id="IPR002510">
    <property type="entry name" value="Metalloprtase-TldD/E_N"/>
</dbReference>
<name>A0AAU7X545_9HYPH</name>
<evidence type="ECO:0000256" key="1">
    <source>
        <dbReference type="ARBA" id="ARBA00005836"/>
    </source>
</evidence>
<dbReference type="PANTHER" id="PTHR43421:SF1">
    <property type="entry name" value="METALLOPROTEASE PMBA"/>
    <property type="match status" value="1"/>
</dbReference>
<dbReference type="InterPro" id="IPR035068">
    <property type="entry name" value="TldD/PmbA_N"/>
</dbReference>
<dbReference type="AlphaFoldDB" id="A0AAU7X545"/>
<evidence type="ECO:0000313" key="5">
    <source>
        <dbReference type="EMBL" id="XBY43169.1"/>
    </source>
</evidence>
<comment type="similarity">
    <text evidence="1">Belongs to the peptidase U62 family.</text>
</comment>
<dbReference type="Pfam" id="PF19290">
    <property type="entry name" value="PmbA_TldD_2nd"/>
    <property type="match status" value="1"/>
</dbReference>
<dbReference type="InterPro" id="IPR047657">
    <property type="entry name" value="PmbA"/>
</dbReference>